<dbReference type="SUPFAM" id="SSF48208">
    <property type="entry name" value="Six-hairpin glycosidases"/>
    <property type="match status" value="1"/>
</dbReference>
<comment type="similarity">
    <text evidence="16">Belongs to the glycogen debranching enzyme family.</text>
</comment>
<keyword evidence="15" id="KW-0326">Glycosidase</keyword>
<reference evidence="22" key="1">
    <citation type="journal article" date="2014" name="Insect Biochem. Mol. Biol.">
        <title>An insight into the sialome of the frog biting fly, Corethrella appendiculata.</title>
        <authorList>
            <person name="Ribeiro J.M.C."/>
            <person name="Chagas A.C."/>
            <person name="Pham V.M."/>
            <person name="Lounibos L.P."/>
            <person name="Calvo E."/>
        </authorList>
    </citation>
    <scope>NUCLEOTIDE SEQUENCE</scope>
    <source>
        <tissue evidence="22">Salivary glands</tissue>
    </source>
</reference>
<comment type="subcellular location">
    <subcellularLocation>
        <location evidence="4">Cytoplasm</location>
    </subcellularLocation>
</comment>
<dbReference type="Pfam" id="PF06202">
    <property type="entry name" value="GDE_C"/>
    <property type="match status" value="1"/>
</dbReference>
<keyword evidence="12" id="KW-0378">Hydrolase</keyword>
<dbReference type="GO" id="GO:0005980">
    <property type="term" value="P:glycogen catabolic process"/>
    <property type="evidence" value="ECO:0007669"/>
    <property type="project" value="InterPro"/>
</dbReference>
<dbReference type="CDD" id="cd11327">
    <property type="entry name" value="AmyAc_Glg_debranch_2"/>
    <property type="match status" value="1"/>
</dbReference>
<keyword evidence="9" id="KW-0328">Glycosyltransferase</keyword>
<dbReference type="Pfam" id="PF14701">
    <property type="entry name" value="hDGE_amylase"/>
    <property type="match status" value="1"/>
</dbReference>
<dbReference type="SUPFAM" id="SSF51445">
    <property type="entry name" value="(Trans)glycosidases"/>
    <property type="match status" value="1"/>
</dbReference>
<dbReference type="Gene3D" id="3.20.20.80">
    <property type="entry name" value="Glycosidases"/>
    <property type="match status" value="2"/>
</dbReference>
<feature type="non-terminal residue" evidence="22">
    <location>
        <position position="1"/>
    </location>
</feature>
<evidence type="ECO:0000256" key="13">
    <source>
        <dbReference type="ARBA" id="ARBA00023056"/>
    </source>
</evidence>
<dbReference type="InterPro" id="IPR032790">
    <property type="entry name" value="GDE_C"/>
</dbReference>
<evidence type="ECO:0000259" key="21">
    <source>
        <dbReference type="Pfam" id="PF14702"/>
    </source>
</evidence>
<organism evidence="22">
    <name type="scientific">Corethrella appendiculata</name>
    <dbReference type="NCBI Taxonomy" id="1370023"/>
    <lineage>
        <taxon>Eukaryota</taxon>
        <taxon>Metazoa</taxon>
        <taxon>Ecdysozoa</taxon>
        <taxon>Arthropoda</taxon>
        <taxon>Hexapoda</taxon>
        <taxon>Insecta</taxon>
        <taxon>Pterygota</taxon>
        <taxon>Neoptera</taxon>
        <taxon>Endopterygota</taxon>
        <taxon>Diptera</taxon>
        <taxon>Nematocera</taxon>
        <taxon>Culicoidea</taxon>
        <taxon>Chaoboridae</taxon>
        <taxon>Corethrella</taxon>
    </lineage>
</organism>
<dbReference type="EC" id="2.4.1.25" evidence="5"/>
<dbReference type="EMBL" id="GANO01000585">
    <property type="protein sequence ID" value="JAB59286.1"/>
    <property type="molecule type" value="mRNA"/>
</dbReference>
<evidence type="ECO:0000256" key="12">
    <source>
        <dbReference type="ARBA" id="ARBA00022801"/>
    </source>
</evidence>
<keyword evidence="13" id="KW-0320">Glycogen biosynthesis</keyword>
<feature type="domain" description="Glycogen debranching enzyme glucanotransferase" evidence="20">
    <location>
        <begin position="155"/>
        <end position="591"/>
    </location>
</feature>
<evidence type="ECO:0000256" key="15">
    <source>
        <dbReference type="ARBA" id="ARBA00023295"/>
    </source>
</evidence>
<keyword evidence="8" id="KW-0963">Cytoplasm</keyword>
<dbReference type="GO" id="GO:0005978">
    <property type="term" value="P:glycogen biosynthetic process"/>
    <property type="evidence" value="ECO:0007669"/>
    <property type="project" value="UniProtKB-KW"/>
</dbReference>
<dbReference type="GO" id="GO:0005737">
    <property type="term" value="C:cytoplasm"/>
    <property type="evidence" value="ECO:0007669"/>
    <property type="project" value="UniProtKB-SubCell"/>
</dbReference>
<dbReference type="Pfam" id="PF14699">
    <property type="entry name" value="hGDE_N"/>
    <property type="match status" value="1"/>
</dbReference>
<evidence type="ECO:0000256" key="1">
    <source>
        <dbReference type="ARBA" id="ARBA00000439"/>
    </source>
</evidence>
<evidence type="ECO:0000313" key="22">
    <source>
        <dbReference type="EMBL" id="JAB59286.1"/>
    </source>
</evidence>
<evidence type="ECO:0000256" key="4">
    <source>
        <dbReference type="ARBA" id="ARBA00004496"/>
    </source>
</evidence>
<keyword evidence="11" id="KW-0732">Signal</keyword>
<evidence type="ECO:0000256" key="5">
    <source>
        <dbReference type="ARBA" id="ARBA00012560"/>
    </source>
</evidence>
<dbReference type="InterPro" id="IPR029436">
    <property type="entry name" value="AGL_euk_N"/>
</dbReference>
<evidence type="ECO:0000256" key="3">
    <source>
        <dbReference type="ARBA" id="ARBA00003530"/>
    </source>
</evidence>
<evidence type="ECO:0000256" key="2">
    <source>
        <dbReference type="ARBA" id="ARBA00000927"/>
    </source>
</evidence>
<evidence type="ECO:0000259" key="18">
    <source>
        <dbReference type="Pfam" id="PF06202"/>
    </source>
</evidence>
<name>W4VRP5_9DIPT</name>
<evidence type="ECO:0000259" key="20">
    <source>
        <dbReference type="Pfam" id="PF14701"/>
    </source>
</evidence>
<sequence length="1545" mass="176504">IKKCGRKFSHQRTKVKKMPDIGTLKLAINHEEKEDGTLYRLKKNSVLHIHPGVSLLGRNVALFCNYPSDESADFKRYEYTKLSWHSSAGKILTPGDNKFLMIKDTDVYCEIRLRRAGTFHFYILYECFENEGVKGSLHVQVEPQIKVGSGNHTATIPLEAIRCQTVIAKLLGPLNTWEKKIRVTKESGYNMLHFTPIQELGGSRSAYCLKNQLNVNPDFSNTPQFDVNYEDVEKVIKRIRDQWNIASICDIVLNHTANESKWIREYPECTYNCVTCPHLRPAFLFDALLIKVSEEAGAGLLEHVGVPRCIENEDHLQALRHQLLTNFLPQVNLHEFFQCDIELYVKRFSDEITRRPPTTESIPSELKFTIDPEYKRFGFQINFEQAIAKYNIYRADCFDEDSRKRKCSEEFRGRLQQLNNNAYTEIQGMLNYAVENCLAGIRYERVQGDGPKIREISNKNPLFKKYFTHYGNQGKALKEIEQMMYTIDGQNYMAHNGWVINGDPLNDFARPQTSHHNVYFCRELISWGDSVKLRFGDKPADSPYLWEHMRKYVETTARIFDGVRLDNCHSTPLHVAEYLLDAARKINPELYVVAELFTNSDQTDNIFVNRLGITSLIREALSAWDSHEQGRLVHRYGGAPVGAFFPCPRRILAPSIAHALFFDLSHDNPSPIEKRTIFDLIPSSALVAMACCATGSNRGYDEFVPHHIHVVDEERQYQEWDKHVDKTTGMIAVREALNSLHGKMAIEGFDQVYVDQMHPDIVAVTRHSTITHESIILVAHTSFGFPEPWAGPTGVHSLKFEGTLEEIVLEAQISHKTGNTFDRPSEYKKDENYVNGLTEYKVELKKNIPLSESNIFRKQSYMDGHITVLDFENLKPGSVVAIRCSLKENIRPHVNALQSLIKEFHKEKGAKFEELQAAVSKLNLIDFNTLLYCCEDEERDSGGGPYSINVIGNLVYCGLQGIMSLLAEIGPKNDLGHPLCDNLRMGNWLIDYCYQRLLKYDNLKEVAKWLEENFKSLKEVPRYMIPSYFDSILIGVHRMFTSAACNLMPDFIRNGTDFHKKLALGSVQMIRITPTANLPALSPNINPPKAPERCSTMAAGLTHFSSGYMRCWGRDTFISLRGLMILCGRYEEARHTILGFGNCLRHGLIPNLLDSGSNPRFNCRDAVWWWLYSIQEYIIEVPNGSAILLDKVSRLFPTDDSEHKNPGECDQLLQETIHEALQIHFQGLSYRERNAGTRIDAHMKDHGFNNRIGVNPETGFVYGGNALNCGTWMDKMGSSDKAGNRGIPTSPRDGSAVELVGLQMSVLRFLERLAITKVIPFNSVERTSSNGKKTIWTFKEWADRIGVCFEEEFYIDIDNKSKFVNKCGIYKDSVGSEIEWTDYQLRCNFPIALVVAPELANSKHAWIALQAAQKYLLGPLGMKTLDFEDWSYRGDYDNSNDSTDPKVAHGANYHQGPEWVWPIGYFLRAKLRFAKANGRLKQTIAEVWIILQKHLHELKTSHWRGLPELTNSNGKYCRDSCNTQAWSMACLLEVLYDLHKYESEL</sequence>
<feature type="domain" description="Glycogen debranching enzyme C-terminal" evidence="18">
    <location>
        <begin position="1091"/>
        <end position="1533"/>
    </location>
</feature>
<evidence type="ECO:0000256" key="6">
    <source>
        <dbReference type="ARBA" id="ARBA00012778"/>
    </source>
</evidence>
<dbReference type="Pfam" id="PF14702">
    <property type="entry name" value="hGDE_central"/>
    <property type="match status" value="1"/>
</dbReference>
<dbReference type="GO" id="GO:0004135">
    <property type="term" value="F:amylo-alpha-1,6-glucosidase activity"/>
    <property type="evidence" value="ECO:0007669"/>
    <property type="project" value="UniProtKB-EC"/>
</dbReference>
<evidence type="ECO:0000256" key="10">
    <source>
        <dbReference type="ARBA" id="ARBA00022679"/>
    </source>
</evidence>
<evidence type="ECO:0000256" key="17">
    <source>
        <dbReference type="ARBA" id="ARBA00031477"/>
    </source>
</evidence>
<dbReference type="InterPro" id="IPR006421">
    <property type="entry name" value="Glycogen_debranch_met"/>
</dbReference>
<accession>W4VRP5</accession>
<dbReference type="InterPro" id="IPR010401">
    <property type="entry name" value="AGL/Gdb1"/>
</dbReference>
<keyword evidence="14" id="KW-0511">Multifunctional enzyme</keyword>
<dbReference type="InterPro" id="IPR032788">
    <property type="entry name" value="AGL_central"/>
</dbReference>
<feature type="domain" description="Glycogen debranching enzyme central" evidence="21">
    <location>
        <begin position="729"/>
        <end position="997"/>
    </location>
</feature>
<evidence type="ECO:0000256" key="8">
    <source>
        <dbReference type="ARBA" id="ARBA00022490"/>
    </source>
</evidence>
<evidence type="ECO:0000256" key="14">
    <source>
        <dbReference type="ARBA" id="ARBA00023268"/>
    </source>
</evidence>
<comment type="function">
    <text evidence="3">Multifunctional enzyme acting as 1,4-alpha-D-glucan:1,4-alpha-D-glucan 4-alpha-D-glycosyltransferase and amylo-1,6-glucosidase in glycogen degradation.</text>
</comment>
<evidence type="ECO:0000256" key="16">
    <source>
        <dbReference type="ARBA" id="ARBA00025780"/>
    </source>
</evidence>
<dbReference type="FunFam" id="3.20.20.80:FF:000108">
    <property type="entry name" value="glycogen debranching enzyme"/>
    <property type="match status" value="1"/>
</dbReference>
<dbReference type="InterPro" id="IPR032792">
    <property type="entry name" value="AGL_glucanoTrfase"/>
</dbReference>
<proteinExistence type="evidence at transcript level"/>
<comment type="catalytic activity">
    <reaction evidence="2">
        <text>Hydrolysis of (1-&gt;6)-alpha-D-glucosidic branch linkages in glycogen phosphorylase limit dextrin.</text>
        <dbReference type="EC" id="3.2.1.33"/>
    </reaction>
</comment>
<dbReference type="PANTHER" id="PTHR10569">
    <property type="entry name" value="GLYCOGEN DEBRANCHING ENZYME"/>
    <property type="match status" value="1"/>
</dbReference>
<dbReference type="InterPro" id="IPR017853">
    <property type="entry name" value="GH"/>
</dbReference>
<evidence type="ECO:0000259" key="19">
    <source>
        <dbReference type="Pfam" id="PF14699"/>
    </source>
</evidence>
<dbReference type="PANTHER" id="PTHR10569:SF2">
    <property type="entry name" value="GLYCOGEN DEBRANCHING ENZYME"/>
    <property type="match status" value="1"/>
</dbReference>
<dbReference type="GO" id="GO:0004134">
    <property type="term" value="F:4-alpha-glucanotransferase activity"/>
    <property type="evidence" value="ECO:0007669"/>
    <property type="project" value="UniProtKB-EC"/>
</dbReference>
<dbReference type="InterPro" id="IPR008928">
    <property type="entry name" value="6-hairpin_glycosidase_sf"/>
</dbReference>
<comment type="catalytic activity">
    <reaction evidence="1">
        <text>Transfers a segment of a (1-&gt;4)-alpha-D-glucan to a new position in an acceptor, which may be glucose or a (1-&gt;4)-alpha-D-glucan.</text>
        <dbReference type="EC" id="2.4.1.25"/>
    </reaction>
</comment>
<dbReference type="EC" id="3.2.1.33" evidence="6"/>
<evidence type="ECO:0000256" key="11">
    <source>
        <dbReference type="ARBA" id="ARBA00022729"/>
    </source>
</evidence>
<dbReference type="FunFam" id="3.20.20.80:FF:000070">
    <property type="entry name" value="GDB1p Glycogen debranching enzyme"/>
    <property type="match status" value="1"/>
</dbReference>
<protein>
    <recommendedName>
        <fullName evidence="7">Glycogen debranching enzyme</fullName>
        <ecNumber evidence="5">2.4.1.25</ecNumber>
        <ecNumber evidence="6">3.2.1.33</ecNumber>
    </recommendedName>
    <alternativeName>
        <fullName evidence="17">Glycogen debrancher</fullName>
    </alternativeName>
</protein>
<dbReference type="NCBIfam" id="TIGR01531">
    <property type="entry name" value="glyc_debranch"/>
    <property type="match status" value="1"/>
</dbReference>
<evidence type="ECO:0000256" key="7">
    <source>
        <dbReference type="ARBA" id="ARBA00020723"/>
    </source>
</evidence>
<keyword evidence="10" id="KW-0808">Transferase</keyword>
<feature type="domain" description="Eukaryotic glycogen debranching enzyme N-terminal" evidence="19">
    <location>
        <begin position="48"/>
        <end position="147"/>
    </location>
</feature>
<evidence type="ECO:0000256" key="9">
    <source>
        <dbReference type="ARBA" id="ARBA00022676"/>
    </source>
</evidence>